<dbReference type="RefSeq" id="XP_025415683.1">
    <property type="nucleotide sequence ID" value="XM_025559898.1"/>
</dbReference>
<evidence type="ECO:0000313" key="7">
    <source>
        <dbReference type="RefSeq" id="XP_025415683.1"/>
    </source>
</evidence>
<dbReference type="GeneID" id="112687276"/>
<dbReference type="Pfam" id="PF06585">
    <property type="entry name" value="JHBP"/>
    <property type="match status" value="1"/>
</dbReference>
<protein>
    <submittedName>
        <fullName evidence="5">Circadian clock-controlled protein</fullName>
    </submittedName>
    <submittedName>
        <fullName evidence="7 8">Protein takeout-like</fullName>
    </submittedName>
</protein>
<evidence type="ECO:0000256" key="2">
    <source>
        <dbReference type="ARBA" id="ARBA00023108"/>
    </source>
</evidence>
<accession>A0A2S2R7T9</accession>
<keyword evidence="6" id="KW-1185">Reference proteome</keyword>
<dbReference type="PANTHER" id="PTHR11008:SF41">
    <property type="entry name" value="RE70318P"/>
    <property type="match status" value="1"/>
</dbReference>
<dbReference type="Gene3D" id="3.15.10.30">
    <property type="entry name" value="Haemolymph juvenile hormone binding protein"/>
    <property type="match status" value="1"/>
</dbReference>
<evidence type="ECO:0000256" key="1">
    <source>
        <dbReference type="ARBA" id="ARBA00022729"/>
    </source>
</evidence>
<evidence type="ECO:0000313" key="6">
    <source>
        <dbReference type="Proteomes" id="UP000694846"/>
    </source>
</evidence>
<comment type="similarity">
    <text evidence="3">Belongs to the TO family.</text>
</comment>
<reference evidence="5" key="1">
    <citation type="submission" date="2018-04" db="EMBL/GenBank/DDBJ databases">
        <title>Transcriptome assembly of Sipha flava.</title>
        <authorList>
            <person name="Scully E.D."/>
            <person name="Geib S.M."/>
            <person name="Palmer N.A."/>
            <person name="Koch K."/>
            <person name="Bradshaw J."/>
            <person name="Heng-Moss T."/>
            <person name="Sarath G."/>
        </authorList>
    </citation>
    <scope>NUCLEOTIDE SEQUENCE</scope>
</reference>
<evidence type="ECO:0000313" key="8">
    <source>
        <dbReference type="RefSeq" id="XP_025415684.1"/>
    </source>
</evidence>
<dbReference type="SMART" id="SM00700">
    <property type="entry name" value="JHBP"/>
    <property type="match status" value="1"/>
</dbReference>
<name>A0A2S2R7T9_9HEMI</name>
<dbReference type="GO" id="GO:0005615">
    <property type="term" value="C:extracellular space"/>
    <property type="evidence" value="ECO:0007669"/>
    <property type="project" value="TreeGrafter"/>
</dbReference>
<evidence type="ECO:0000256" key="3">
    <source>
        <dbReference type="ARBA" id="ARBA00060902"/>
    </source>
</evidence>
<dbReference type="FunFam" id="3.15.10.30:FF:000001">
    <property type="entry name" value="Takeout-like protein 1"/>
    <property type="match status" value="1"/>
</dbReference>
<sequence length="249" mass="28299">MIFKSIVLVLSIISINEISSRSLPSYIKPCKRNDPNINECLKKMLENIRPYTGKGIPEMHILPLDPIKIPAVTLNQGSDSVNFAALFTDLKGYGVKSYQVQKINANFKNETFEADIYLPLLRIESNYEVKGNLLLFPIEGNGKFVGNFTDAQTNIKFEMKVVRKNNKKAFIEVNKNKVSFRIGTAKLHFSNLFDGNKELSDDTNRFINEKWKELLEDIKPLLEDTLSGIVMGIFKPVLETYSADDLFPI</sequence>
<dbReference type="EMBL" id="GGMS01016914">
    <property type="protein sequence ID" value="MBY86117.1"/>
    <property type="molecule type" value="Transcribed_RNA"/>
</dbReference>
<keyword evidence="2" id="KW-0090">Biological rhythms</keyword>
<dbReference type="PANTHER" id="PTHR11008">
    <property type="entry name" value="PROTEIN TAKEOUT-LIKE PROTEIN"/>
    <property type="match status" value="1"/>
</dbReference>
<dbReference type="RefSeq" id="XP_025415684.1">
    <property type="nucleotide sequence ID" value="XM_025559899.1"/>
</dbReference>
<feature type="chain" id="PRO_5044579391" evidence="4">
    <location>
        <begin position="23"/>
        <end position="249"/>
    </location>
</feature>
<evidence type="ECO:0000256" key="4">
    <source>
        <dbReference type="SAM" id="SignalP"/>
    </source>
</evidence>
<proteinExistence type="inferred from homology"/>
<dbReference type="Proteomes" id="UP000694846">
    <property type="component" value="Unplaced"/>
</dbReference>
<dbReference type="AlphaFoldDB" id="A0A2S2R7T9"/>
<gene>
    <name evidence="7 8" type="primary">LOC112687276</name>
    <name evidence="5" type="ORF">g.81480</name>
</gene>
<dbReference type="GO" id="GO:0007623">
    <property type="term" value="P:circadian rhythm"/>
    <property type="evidence" value="ECO:0007669"/>
    <property type="project" value="UniProtKB-ARBA"/>
</dbReference>
<dbReference type="InterPro" id="IPR010562">
    <property type="entry name" value="Haemolymph_juvenile_hormone-bd"/>
</dbReference>
<dbReference type="OrthoDB" id="7419171at2759"/>
<dbReference type="InterPro" id="IPR038606">
    <property type="entry name" value="To_sf"/>
</dbReference>
<reference evidence="7 8" key="2">
    <citation type="submission" date="2025-04" db="UniProtKB">
        <authorList>
            <consortium name="RefSeq"/>
        </authorList>
    </citation>
    <scope>IDENTIFICATION</scope>
    <source>
        <tissue evidence="7 8">Whole body</tissue>
    </source>
</reference>
<keyword evidence="1 4" id="KW-0732">Signal</keyword>
<evidence type="ECO:0000313" key="5">
    <source>
        <dbReference type="EMBL" id="MBY86117.1"/>
    </source>
</evidence>
<feature type="signal peptide" evidence="4">
    <location>
        <begin position="1"/>
        <end position="22"/>
    </location>
</feature>
<organism evidence="5">
    <name type="scientific">Sipha flava</name>
    <name type="common">yellow sugarcane aphid</name>
    <dbReference type="NCBI Taxonomy" id="143950"/>
    <lineage>
        <taxon>Eukaryota</taxon>
        <taxon>Metazoa</taxon>
        <taxon>Ecdysozoa</taxon>
        <taxon>Arthropoda</taxon>
        <taxon>Hexapoda</taxon>
        <taxon>Insecta</taxon>
        <taxon>Pterygota</taxon>
        <taxon>Neoptera</taxon>
        <taxon>Paraneoptera</taxon>
        <taxon>Hemiptera</taxon>
        <taxon>Sternorrhyncha</taxon>
        <taxon>Aphidomorpha</taxon>
        <taxon>Aphidoidea</taxon>
        <taxon>Aphididae</taxon>
        <taxon>Sipha</taxon>
    </lineage>
</organism>